<dbReference type="AntiFam" id="ANF00142">
    <property type="entry name" value="Shadow ORF (opposite yadG)"/>
</dbReference>
<organism evidence="2 4">
    <name type="scientific">Mycobacterium montefiorense</name>
    <dbReference type="NCBI Taxonomy" id="154654"/>
    <lineage>
        <taxon>Bacteria</taxon>
        <taxon>Bacillati</taxon>
        <taxon>Actinomycetota</taxon>
        <taxon>Actinomycetes</taxon>
        <taxon>Mycobacteriales</taxon>
        <taxon>Mycobacteriaceae</taxon>
        <taxon>Mycobacterium</taxon>
        <taxon>Mycobacterium simiae complex</taxon>
    </lineage>
</organism>
<dbReference type="Proteomes" id="UP001139505">
    <property type="component" value="Unassembled WGS sequence"/>
</dbReference>
<proteinExistence type="predicted"/>
<dbReference type="AlphaFoldDB" id="A0AA37PQ79"/>
<evidence type="ECO:0000313" key="2">
    <source>
        <dbReference type="EMBL" id="GKU73468.1"/>
    </source>
</evidence>
<dbReference type="EMBL" id="BQYH01000021">
    <property type="protein sequence ID" value="GKU73468.1"/>
    <property type="molecule type" value="Genomic_DNA"/>
</dbReference>
<dbReference type="Proteomes" id="UP000245060">
    <property type="component" value="Unassembled WGS sequence"/>
</dbReference>
<accession>A0AA37PQ79</accession>
<evidence type="ECO:0000313" key="1">
    <source>
        <dbReference type="EMBL" id="GBG37890.1"/>
    </source>
</evidence>
<reference evidence="2" key="3">
    <citation type="journal article" date="2022" name="Microbiol. Resour. Announc.">
        <title>Draft Genome Sequences of Eight Mycobacterium montefiorense Strains Isolated from Salamanders in Captivity.</title>
        <authorList>
            <person name="Komine T."/>
            <person name="Ihara H."/>
            <person name="Fukano H."/>
            <person name="Hoshino Y."/>
            <person name="Kurata O."/>
            <person name="Wada S."/>
        </authorList>
    </citation>
    <scope>NUCLEOTIDE SEQUENCE</scope>
    <source>
        <strain evidence="2">NJB18185</strain>
    </source>
</reference>
<reference evidence="1" key="1">
    <citation type="journal article" date="2018" name="Genome Announc.">
        <title>Draft Genome Sequence of Mycobacterium montefiorense Isolated from Japanese Black Salamander (Hynobius nigrescens).</title>
        <authorList>
            <person name="Fukano H."/>
            <person name="Yoshida M."/>
            <person name="Shimizu A."/>
            <person name="Iwao H."/>
            <person name="Katayama Y."/>
            <person name="Omatsu T."/>
            <person name="Mizutani T."/>
            <person name="Kurata O."/>
            <person name="Wada S."/>
            <person name="Hoshino Y."/>
        </authorList>
    </citation>
    <scope>NUCLEOTIDE SEQUENCE</scope>
    <source>
        <strain evidence="1">BS</strain>
    </source>
</reference>
<dbReference type="AntiFam" id="ANF00095">
    <property type="entry name" value="Shadow ORF (opposite ABC transporters)"/>
</dbReference>
<gene>
    <name evidence="1" type="ORF">MmonteBS_22620</name>
    <name evidence="2" type="ORF">NJB18185_32390</name>
</gene>
<reference evidence="2" key="4">
    <citation type="submission" date="2022-04" db="EMBL/GenBank/DDBJ databases">
        <authorList>
            <person name="Komine T."/>
            <person name="Fukano H."/>
            <person name="Wada S."/>
        </authorList>
    </citation>
    <scope>NUCLEOTIDE SEQUENCE</scope>
    <source>
        <strain evidence="2">NJB18185</strain>
    </source>
</reference>
<evidence type="ECO:0000313" key="3">
    <source>
        <dbReference type="Proteomes" id="UP000245060"/>
    </source>
</evidence>
<reference evidence="3" key="2">
    <citation type="submission" date="2018-04" db="EMBL/GenBank/DDBJ databases">
        <title>Draft genome sequence of Mycobacterium montefiorense isolated from Japanese black salamander.</title>
        <authorList>
            <person name="Fukano H."/>
            <person name="Yoshida M."/>
            <person name="Shimizu A."/>
            <person name="Iwao H."/>
            <person name="Kurata O."/>
            <person name="Katayama Y."/>
            <person name="Omatsu T."/>
            <person name="Mizutani T."/>
            <person name="Wada S."/>
            <person name="Hoshino Y."/>
        </authorList>
    </citation>
    <scope>NUCLEOTIDE SEQUENCE [LARGE SCALE GENOMIC DNA]</scope>
    <source>
        <strain evidence="3">BS</strain>
    </source>
</reference>
<name>A0AA37PQ79_9MYCO</name>
<dbReference type="EMBL" id="BFCH01000017">
    <property type="protein sequence ID" value="GBG37890.1"/>
    <property type="molecule type" value="Genomic_DNA"/>
</dbReference>
<sequence length="125" mass="14105">MAKRLGDKGVFGSADAMNGSLVKDNNFRCVLRGQVEAVQRSNDADLQRRTKFEHFNLMFWIQVIGRFVEHQNLWLLGQRPGEEDALPFTTGQRGNRTIRQGVASAPTQAIINDFFVVRAEPTKCP</sequence>
<comment type="caution">
    <text evidence="2">The sequence shown here is derived from an EMBL/GenBank/DDBJ whole genome shotgun (WGS) entry which is preliminary data.</text>
</comment>
<keyword evidence="3" id="KW-1185">Reference proteome</keyword>
<evidence type="ECO:0000313" key="4">
    <source>
        <dbReference type="Proteomes" id="UP001139505"/>
    </source>
</evidence>
<protein>
    <submittedName>
        <fullName evidence="2">Uncharacterized protein</fullName>
    </submittedName>
</protein>